<sequence length="333" mass="35880">MTDLYQRNNLFSVDGLVAVITGGGSGMLHATNLYQHRLTTPKGIGLMMTKALAANGAKKVYIIGRRKEKLEEAASTNPSVIIPVVGDVTSKDTLKAIASRIESETGYINFLVCNSGAMGPASGVNNREVSIAEYAAAAMNQNWDDVTATLNVNVTAVLFTAYAFLELLDTGNKNPVANKTKSQILITGSIAGFSKQPNQSMAYKASKAAVMHLAKNLSSELWPFDIRCNALAPGCKFHILPRDNGYIFADVFRKVFPSELATSLISNSKADPREEGSFDKSYIPAERTGDEEDMAGTILYIASRAGAYLNGNILMIVSSNISVCRSWMADNVE</sequence>
<dbReference type="PRINTS" id="PR00081">
    <property type="entry name" value="GDHRDH"/>
</dbReference>
<dbReference type="AlphaFoldDB" id="A0A9N8PPF2"/>
<dbReference type="EMBL" id="CAINUL010000002">
    <property type="protein sequence ID" value="CAD0107947.1"/>
    <property type="molecule type" value="Genomic_DNA"/>
</dbReference>
<dbReference type="Gene3D" id="3.40.50.720">
    <property type="entry name" value="NAD(P)-binding Rossmann-like Domain"/>
    <property type="match status" value="1"/>
</dbReference>
<proteinExistence type="inferred from homology"/>
<reference evidence="4" key="1">
    <citation type="submission" date="2020-06" db="EMBL/GenBank/DDBJ databases">
        <authorList>
            <person name="Onetto C."/>
        </authorList>
    </citation>
    <scope>NUCLEOTIDE SEQUENCE</scope>
</reference>
<comment type="caution">
    <text evidence="4">The sequence shown here is derived from an EMBL/GenBank/DDBJ whole genome shotgun (WGS) entry which is preliminary data.</text>
</comment>
<dbReference type="OrthoDB" id="2898618at2759"/>
<evidence type="ECO:0000256" key="2">
    <source>
        <dbReference type="ARBA" id="ARBA00022857"/>
    </source>
</evidence>
<dbReference type="GO" id="GO:0016491">
    <property type="term" value="F:oxidoreductase activity"/>
    <property type="evidence" value="ECO:0007669"/>
    <property type="project" value="UniProtKB-KW"/>
</dbReference>
<keyword evidence="5" id="KW-1185">Reference proteome</keyword>
<accession>A0A9N8PPF2</accession>
<keyword evidence="3" id="KW-0560">Oxidoreductase</keyword>
<evidence type="ECO:0000313" key="4">
    <source>
        <dbReference type="EMBL" id="CAD0107947.1"/>
    </source>
</evidence>
<dbReference type="InterPro" id="IPR052178">
    <property type="entry name" value="Sec_Metab_Biosynth_SDR"/>
</dbReference>
<evidence type="ECO:0000256" key="1">
    <source>
        <dbReference type="ARBA" id="ARBA00006484"/>
    </source>
</evidence>
<evidence type="ECO:0008006" key="6">
    <source>
        <dbReference type="Google" id="ProtNLM"/>
    </source>
</evidence>
<dbReference type="Pfam" id="PF00106">
    <property type="entry name" value="adh_short"/>
    <property type="match status" value="1"/>
</dbReference>
<dbReference type="SUPFAM" id="SSF51735">
    <property type="entry name" value="NAD(P)-binding Rossmann-fold domains"/>
    <property type="match status" value="1"/>
</dbReference>
<dbReference type="InterPro" id="IPR002347">
    <property type="entry name" value="SDR_fam"/>
</dbReference>
<dbReference type="CDD" id="cd05233">
    <property type="entry name" value="SDR_c"/>
    <property type="match status" value="1"/>
</dbReference>
<name>A0A9N8PPF2_9PEZI</name>
<comment type="similarity">
    <text evidence="1">Belongs to the short-chain dehydrogenases/reductases (SDR) family.</text>
</comment>
<dbReference type="PANTHER" id="PTHR43618:SF18">
    <property type="entry name" value="SHORT CHAIN DEHYDROGENASE_REDUCTASE FAMILY (AFU_ORTHOLOGUE AFUA_5G12480)"/>
    <property type="match status" value="1"/>
</dbReference>
<dbReference type="Proteomes" id="UP000745764">
    <property type="component" value="Unassembled WGS sequence"/>
</dbReference>
<keyword evidence="2" id="KW-0521">NADP</keyword>
<evidence type="ECO:0000256" key="3">
    <source>
        <dbReference type="ARBA" id="ARBA00023002"/>
    </source>
</evidence>
<gene>
    <name evidence="4" type="ORF">AWRI4620_LOCUS2202</name>
</gene>
<dbReference type="PANTHER" id="PTHR43618">
    <property type="entry name" value="7-ALPHA-HYDROXYSTEROID DEHYDROGENASE"/>
    <property type="match status" value="1"/>
</dbReference>
<organism evidence="4 5">
    <name type="scientific">Aureobasidium uvarum</name>
    <dbReference type="NCBI Taxonomy" id="2773716"/>
    <lineage>
        <taxon>Eukaryota</taxon>
        <taxon>Fungi</taxon>
        <taxon>Dikarya</taxon>
        <taxon>Ascomycota</taxon>
        <taxon>Pezizomycotina</taxon>
        <taxon>Dothideomycetes</taxon>
        <taxon>Dothideomycetidae</taxon>
        <taxon>Dothideales</taxon>
        <taxon>Saccotheciaceae</taxon>
        <taxon>Aureobasidium</taxon>
    </lineage>
</organism>
<evidence type="ECO:0000313" key="5">
    <source>
        <dbReference type="Proteomes" id="UP000745764"/>
    </source>
</evidence>
<dbReference type="InterPro" id="IPR036291">
    <property type="entry name" value="NAD(P)-bd_dom_sf"/>
</dbReference>
<protein>
    <recommendedName>
        <fullName evidence="6">NAD(P)-binding protein</fullName>
    </recommendedName>
</protein>